<dbReference type="Pfam" id="PF08276">
    <property type="entry name" value="PAN_2"/>
    <property type="match status" value="1"/>
</dbReference>
<evidence type="ECO:0000259" key="3">
    <source>
        <dbReference type="PROSITE" id="PS50948"/>
    </source>
</evidence>
<name>A0A7J0GNU1_9ERIC</name>
<proteinExistence type="predicted"/>
<evidence type="ECO:0000256" key="2">
    <source>
        <dbReference type="ARBA" id="ARBA00023157"/>
    </source>
</evidence>
<dbReference type="Gene3D" id="3.50.4.10">
    <property type="entry name" value="Hepatocyte Growth Factor"/>
    <property type="match status" value="1"/>
</dbReference>
<dbReference type="Pfam" id="PF00954">
    <property type="entry name" value="S_locus_glycop"/>
    <property type="match status" value="1"/>
</dbReference>
<comment type="caution">
    <text evidence="4">The sequence shown here is derived from an EMBL/GenBank/DDBJ whole genome shotgun (WGS) entry which is preliminary data.</text>
</comment>
<sequence length="151" mass="16752">MKRAVFGISCTMAPNGLCDNYEHCGPNGICRINSATICMCLKGFTPKFPQEWEAPNWSNGCVRSVPLDCQDGEGFVKVAQVKLPDLLEFRQNTSMSLKECKQECLKMCSCIAYATSNISDGSGCSMWFDTRKFLHGESQQDFYICLASVMG</sequence>
<dbReference type="AlphaFoldDB" id="A0A7J0GNU1"/>
<reference evidence="4 5" key="1">
    <citation type="submission" date="2019-07" db="EMBL/GenBank/DDBJ databases">
        <title>De Novo Assembly of kiwifruit Actinidia rufa.</title>
        <authorList>
            <person name="Sugita-Konishi S."/>
            <person name="Sato K."/>
            <person name="Mori E."/>
            <person name="Abe Y."/>
            <person name="Kisaki G."/>
            <person name="Hamano K."/>
            <person name="Suezawa K."/>
            <person name="Otani M."/>
            <person name="Fukuda T."/>
            <person name="Manabe T."/>
            <person name="Gomi K."/>
            <person name="Tabuchi M."/>
            <person name="Akimitsu K."/>
            <person name="Kataoka I."/>
        </authorList>
    </citation>
    <scope>NUCLEOTIDE SEQUENCE [LARGE SCALE GENOMIC DNA]</scope>
    <source>
        <strain evidence="5">cv. Fuchu</strain>
    </source>
</reference>
<dbReference type="OrthoDB" id="1933550at2759"/>
<dbReference type="PROSITE" id="PS50948">
    <property type="entry name" value="PAN"/>
    <property type="match status" value="1"/>
</dbReference>
<dbReference type="InterPro" id="IPR003609">
    <property type="entry name" value="Pan_app"/>
</dbReference>
<organism evidence="4 5">
    <name type="scientific">Actinidia rufa</name>
    <dbReference type="NCBI Taxonomy" id="165716"/>
    <lineage>
        <taxon>Eukaryota</taxon>
        <taxon>Viridiplantae</taxon>
        <taxon>Streptophyta</taxon>
        <taxon>Embryophyta</taxon>
        <taxon>Tracheophyta</taxon>
        <taxon>Spermatophyta</taxon>
        <taxon>Magnoliopsida</taxon>
        <taxon>eudicotyledons</taxon>
        <taxon>Gunneridae</taxon>
        <taxon>Pentapetalae</taxon>
        <taxon>asterids</taxon>
        <taxon>Ericales</taxon>
        <taxon>Actinidiaceae</taxon>
        <taxon>Actinidia</taxon>
    </lineage>
</organism>
<keyword evidence="5" id="KW-1185">Reference proteome</keyword>
<dbReference type="PANTHER" id="PTHR32444">
    <property type="entry name" value="BULB-TYPE LECTIN DOMAIN-CONTAINING PROTEIN"/>
    <property type="match status" value="1"/>
</dbReference>
<protein>
    <recommendedName>
        <fullName evidence="3">Apple domain-containing protein</fullName>
    </recommendedName>
</protein>
<dbReference type="PANTHER" id="PTHR32444:SF118">
    <property type="entry name" value="OS09G0551150 PROTEIN"/>
    <property type="match status" value="1"/>
</dbReference>
<gene>
    <name evidence="4" type="ORF">Acr_23g0008260</name>
</gene>
<evidence type="ECO:0000313" key="5">
    <source>
        <dbReference type="Proteomes" id="UP000585474"/>
    </source>
</evidence>
<keyword evidence="1" id="KW-0732">Signal</keyword>
<feature type="domain" description="Apple" evidence="3">
    <location>
        <begin position="69"/>
        <end position="147"/>
    </location>
</feature>
<dbReference type="Proteomes" id="UP000585474">
    <property type="component" value="Unassembled WGS sequence"/>
</dbReference>
<evidence type="ECO:0000313" key="4">
    <source>
        <dbReference type="EMBL" id="GFZ12441.1"/>
    </source>
</evidence>
<accession>A0A7J0GNU1</accession>
<dbReference type="EMBL" id="BJWL01000023">
    <property type="protein sequence ID" value="GFZ12441.1"/>
    <property type="molecule type" value="Genomic_DNA"/>
</dbReference>
<evidence type="ECO:0000256" key="1">
    <source>
        <dbReference type="ARBA" id="ARBA00022729"/>
    </source>
</evidence>
<dbReference type="GO" id="GO:0048544">
    <property type="term" value="P:recognition of pollen"/>
    <property type="evidence" value="ECO:0007669"/>
    <property type="project" value="InterPro"/>
</dbReference>
<dbReference type="InterPro" id="IPR000858">
    <property type="entry name" value="S_locus_glycoprot_dom"/>
</dbReference>
<keyword evidence="2" id="KW-1015">Disulfide bond</keyword>
<dbReference type="CDD" id="cd01098">
    <property type="entry name" value="PAN_AP_plant"/>
    <property type="match status" value="1"/>
</dbReference>
<dbReference type="SMART" id="SM00473">
    <property type="entry name" value="PAN_AP"/>
    <property type="match status" value="1"/>
</dbReference>